<dbReference type="EMBL" id="HBUF01602647">
    <property type="protein sequence ID" value="CAG6776595.1"/>
    <property type="molecule type" value="Transcribed_RNA"/>
</dbReference>
<sequence>MNYSVFDGIGGFGRFFFCNFIFRVFTGNGFRNDFLLDYIFWYYYWFNSTLYSFYTCFNLARFSICCYSSDCFTNDGFVFNIYSCFNYIARFTICRYSNGFTESWFNISF</sequence>
<name>A0A8D9B4L5_9HEMI</name>
<accession>A0A8D9B4L5</accession>
<dbReference type="EMBL" id="HBUF01602650">
    <property type="protein sequence ID" value="CAG6776613.1"/>
    <property type="molecule type" value="Transcribed_RNA"/>
</dbReference>
<dbReference type="EMBL" id="HBUF01602649">
    <property type="protein sequence ID" value="CAG6776607.1"/>
    <property type="molecule type" value="Transcribed_RNA"/>
</dbReference>
<dbReference type="EMBL" id="HBUF01602648">
    <property type="protein sequence ID" value="CAG6776602.1"/>
    <property type="molecule type" value="Transcribed_RNA"/>
</dbReference>
<reference evidence="1" key="1">
    <citation type="submission" date="2021-05" db="EMBL/GenBank/DDBJ databases">
        <authorList>
            <person name="Alioto T."/>
            <person name="Alioto T."/>
            <person name="Gomez Garrido J."/>
        </authorList>
    </citation>
    <scope>NUCLEOTIDE SEQUENCE</scope>
</reference>
<evidence type="ECO:0000313" key="1">
    <source>
        <dbReference type="EMBL" id="CAG6776589.1"/>
    </source>
</evidence>
<dbReference type="AlphaFoldDB" id="A0A8D9B4L5"/>
<dbReference type="EMBL" id="HBUF01602644">
    <property type="protein sequence ID" value="CAG6776579.1"/>
    <property type="molecule type" value="Transcribed_RNA"/>
</dbReference>
<organism evidence="1">
    <name type="scientific">Cacopsylla melanoneura</name>
    <dbReference type="NCBI Taxonomy" id="428564"/>
    <lineage>
        <taxon>Eukaryota</taxon>
        <taxon>Metazoa</taxon>
        <taxon>Ecdysozoa</taxon>
        <taxon>Arthropoda</taxon>
        <taxon>Hexapoda</taxon>
        <taxon>Insecta</taxon>
        <taxon>Pterygota</taxon>
        <taxon>Neoptera</taxon>
        <taxon>Paraneoptera</taxon>
        <taxon>Hemiptera</taxon>
        <taxon>Sternorrhyncha</taxon>
        <taxon>Psylloidea</taxon>
        <taxon>Psyllidae</taxon>
        <taxon>Psyllinae</taxon>
        <taxon>Cacopsylla</taxon>
    </lineage>
</organism>
<dbReference type="EMBL" id="HBUF01602645">
    <property type="protein sequence ID" value="CAG6776584.1"/>
    <property type="molecule type" value="Transcribed_RNA"/>
</dbReference>
<proteinExistence type="predicted"/>
<protein>
    <submittedName>
        <fullName evidence="1">Uncharacterized protein</fullName>
    </submittedName>
</protein>
<dbReference type="EMBL" id="HBUF01602646">
    <property type="protein sequence ID" value="CAG6776589.1"/>
    <property type="molecule type" value="Transcribed_RNA"/>
</dbReference>